<keyword evidence="2" id="KW-0282">Flagellum</keyword>
<feature type="domain" description="Flagellar hook-length control protein-like C-terminal" evidence="1">
    <location>
        <begin position="233"/>
        <end position="318"/>
    </location>
</feature>
<name>A0A1N6I5R2_9PROT</name>
<dbReference type="RefSeq" id="WP_028461801.1">
    <property type="nucleotide sequence ID" value="NZ_FSRO01000001.1"/>
</dbReference>
<dbReference type="InterPro" id="IPR038610">
    <property type="entry name" value="FliK-like_C_sf"/>
</dbReference>
<organism evidence="2 3">
    <name type="scientific">Nitrosomonas cryotolerans ATCC 49181</name>
    <dbReference type="NCBI Taxonomy" id="1131553"/>
    <lineage>
        <taxon>Bacteria</taxon>
        <taxon>Pseudomonadati</taxon>
        <taxon>Pseudomonadota</taxon>
        <taxon>Betaproteobacteria</taxon>
        <taxon>Nitrosomonadales</taxon>
        <taxon>Nitrosomonadaceae</taxon>
        <taxon>Nitrosomonas</taxon>
    </lineage>
</organism>
<accession>A0A1N6I5R2</accession>
<dbReference type="Pfam" id="PF02120">
    <property type="entry name" value="Flg_hook"/>
    <property type="match status" value="1"/>
</dbReference>
<dbReference type="CDD" id="cd17470">
    <property type="entry name" value="T3SS_Flik_C"/>
    <property type="match status" value="1"/>
</dbReference>
<sequence length="363" mass="39366">MPISNILISPQTHVLPDNPITLVNSDTDVNEPFEKVMMREISKETAVHEPKNHIPAPHEIYDKTSSSGIIINSSEPIQTDERNSTTPDTSVENTINTEITPFLLLPALLISKPYQYAGSHQQTPGPNASSLTTHQVLQPDLSGSGTLNQINKQFFSSADFAASSRTPPLSTESSQTIFSNTGELTTLLLPDSAHQIGITSSTTSITSPLTLDIDSINLDTHAGQPKWNNEFAQKIVWLSNQQGQTAEIRLNPAHLGPIEVLLNITNEQGAQATAQFASPHLAVREAIEAALPRLKEMMSESGIELGNVLIGADSFQQQANTGHRQHTPSRLPIGRISTHDAPASQIETHIQSNQHQGIVNTFA</sequence>
<dbReference type="PANTHER" id="PTHR37533">
    <property type="entry name" value="FLAGELLAR HOOK-LENGTH CONTROL PROTEIN"/>
    <property type="match status" value="1"/>
</dbReference>
<reference evidence="2 3" key="1">
    <citation type="submission" date="2016-12" db="EMBL/GenBank/DDBJ databases">
        <authorList>
            <person name="Song W.-J."/>
            <person name="Kurnit D.M."/>
        </authorList>
    </citation>
    <scope>NUCLEOTIDE SEQUENCE [LARGE SCALE GENOMIC DNA]</scope>
    <source>
        <strain evidence="2 3">ATCC 49181</strain>
    </source>
</reference>
<evidence type="ECO:0000313" key="2">
    <source>
        <dbReference type="EMBL" id="SIO27343.1"/>
    </source>
</evidence>
<evidence type="ECO:0000313" key="3">
    <source>
        <dbReference type="Proteomes" id="UP000185062"/>
    </source>
</evidence>
<gene>
    <name evidence="2" type="ORF">SAMN02743940_1559</name>
</gene>
<dbReference type="AlphaFoldDB" id="A0A1N6I5R2"/>
<dbReference type="EMBL" id="FSRO01000001">
    <property type="protein sequence ID" value="SIO27343.1"/>
    <property type="molecule type" value="Genomic_DNA"/>
</dbReference>
<evidence type="ECO:0000259" key="1">
    <source>
        <dbReference type="Pfam" id="PF02120"/>
    </source>
</evidence>
<dbReference type="PANTHER" id="PTHR37533:SF2">
    <property type="entry name" value="FLAGELLAR HOOK-LENGTH CONTROL PROTEIN"/>
    <property type="match status" value="1"/>
</dbReference>
<dbReference type="Proteomes" id="UP000185062">
    <property type="component" value="Unassembled WGS sequence"/>
</dbReference>
<protein>
    <submittedName>
        <fullName evidence="2">Flagellar hook-length control protein FliK</fullName>
    </submittedName>
</protein>
<dbReference type="STRING" id="44575.SAMN05216419_103227"/>
<dbReference type="InterPro" id="IPR052563">
    <property type="entry name" value="FliK"/>
</dbReference>
<proteinExistence type="predicted"/>
<keyword evidence="3" id="KW-1185">Reference proteome</keyword>
<dbReference type="eggNOG" id="COG3144">
    <property type="taxonomic scope" value="Bacteria"/>
</dbReference>
<dbReference type="InterPro" id="IPR021136">
    <property type="entry name" value="Flagellar_hook_control-like_C"/>
</dbReference>
<keyword evidence="2" id="KW-0966">Cell projection</keyword>
<dbReference type="Gene3D" id="3.30.750.140">
    <property type="match status" value="1"/>
</dbReference>
<keyword evidence="2" id="KW-0969">Cilium</keyword>